<comment type="subcellular location">
    <subcellularLocation>
        <location evidence="5">Golgi apparatus</location>
        <location evidence="5">Golgi stack membrane</location>
        <topology evidence="5">Single-pass type II membrane protein</topology>
    </subcellularLocation>
</comment>
<reference evidence="7" key="1">
    <citation type="submission" date="2020-01" db="EMBL/GenBank/DDBJ databases">
        <title>Development of genomics and gene disruption for Polysphondylium violaceum indicates a role for the polyketide synthase stlB in stalk morphogenesis.</title>
        <authorList>
            <person name="Narita B."/>
            <person name="Kawabe Y."/>
            <person name="Kin K."/>
            <person name="Saito T."/>
            <person name="Gibbs R."/>
            <person name="Kuspa A."/>
            <person name="Muzny D."/>
            <person name="Queller D."/>
            <person name="Richards S."/>
            <person name="Strassman J."/>
            <person name="Sucgang R."/>
            <person name="Worley K."/>
            <person name="Schaap P."/>
        </authorList>
    </citation>
    <scope>NUCLEOTIDE SEQUENCE</scope>
    <source>
        <strain evidence="7">QSvi11</strain>
    </source>
</reference>
<sequence length="674" mass="77751">MKAPRTLVILFIFMISSLLVYLLLGEIEISKITNYYNKQKELENTFPHPFASDKHTLEEIHNSKDKDITIFLWNSNSMVNRDWTGITRELMQSNSDIPLFSSTSNSDTISNTECSVPCYFTSNFDYFSTSQQILFDPVYYEKDNWRRVPISIPEKLPHQRFSMFHYNSDSQYTIQAFKEFSRIMDSEISFKDKSITLACPPKESWSTKDTIKLLMDKHVSNPWESRKKDIVFVSSNCNDALASVRTNRVKQLLKYLSIDSLGTCLNNEKGNHTTIPPKDSLKDIYDRIQTNMNIYKDYKFVITFENDNSTNYITDKVYTSLYAGAIPIFMGSDKVGDWVPSGSIVNVGDYKSIKDVAQHIKQILEKKYDYKKYFEWKERAGLEDKVVEKIERCINSETNLCKMCERLNQTITAKQVLFEKYTFSPDSTYSPLFIEMYGKGDHIQVTPSDLCKSSFDLTTQYTLMAWVKPSSFGDQRIIDKNRANSLQGFNFDIQKSANGKYGLIRLCAGNGCYESKKALSVDIWYHVAVVFSTDNPDVHDNRVKFYINGVFDTEHENFAPTTTTKYPLLIGKSASMQPTDSGTYQGFIDNVMIFNRSLSAVDVNKFIWNQPYGNEEGLILFYDFNSNTKYPVKQSTVFDRSICRNNGYMMPGKYHDVSQKVIQIGKDITFNKCI</sequence>
<keyword evidence="5" id="KW-0472">Membrane</keyword>
<accession>A0A8J4V5N8</accession>
<evidence type="ECO:0000256" key="4">
    <source>
        <dbReference type="ARBA" id="ARBA00022679"/>
    </source>
</evidence>
<keyword evidence="3 5" id="KW-0328">Glycosyltransferase</keyword>
<dbReference type="Gene3D" id="2.60.120.200">
    <property type="match status" value="1"/>
</dbReference>
<dbReference type="GO" id="GO:0046920">
    <property type="term" value="F:alpha-(1-&gt;3)-fucosyltransferase activity"/>
    <property type="evidence" value="ECO:0007669"/>
    <property type="project" value="TreeGrafter"/>
</dbReference>
<proteinExistence type="inferred from homology"/>
<dbReference type="SUPFAM" id="SSF53756">
    <property type="entry name" value="UDP-Glycosyltransferase/glycogen phosphorylase"/>
    <property type="match status" value="1"/>
</dbReference>
<evidence type="ECO:0000256" key="2">
    <source>
        <dbReference type="ARBA" id="ARBA00008919"/>
    </source>
</evidence>
<keyword evidence="5" id="KW-0333">Golgi apparatus</keyword>
<keyword evidence="5" id="KW-1133">Transmembrane helix</keyword>
<comment type="caution">
    <text evidence="7">The sequence shown here is derived from an EMBL/GenBank/DDBJ whole genome shotgun (WGS) entry which is preliminary data.</text>
</comment>
<dbReference type="Pfam" id="PF13385">
    <property type="entry name" value="Laminin_G_3"/>
    <property type="match status" value="1"/>
</dbReference>
<dbReference type="EMBL" id="AJWJ01000127">
    <property type="protein sequence ID" value="KAF2074837.1"/>
    <property type="molecule type" value="Genomic_DNA"/>
</dbReference>
<organism evidence="7 8">
    <name type="scientific">Polysphondylium violaceum</name>
    <dbReference type="NCBI Taxonomy" id="133409"/>
    <lineage>
        <taxon>Eukaryota</taxon>
        <taxon>Amoebozoa</taxon>
        <taxon>Evosea</taxon>
        <taxon>Eumycetozoa</taxon>
        <taxon>Dictyostelia</taxon>
        <taxon>Dictyosteliales</taxon>
        <taxon>Dictyosteliaceae</taxon>
        <taxon>Polysphondylium</taxon>
    </lineage>
</organism>
<evidence type="ECO:0000313" key="7">
    <source>
        <dbReference type="EMBL" id="KAF2074837.1"/>
    </source>
</evidence>
<dbReference type="UniPathway" id="UPA00378"/>
<keyword evidence="5" id="KW-0812">Transmembrane</keyword>
<dbReference type="GO" id="GO:0032580">
    <property type="term" value="C:Golgi cisterna membrane"/>
    <property type="evidence" value="ECO:0007669"/>
    <property type="project" value="UniProtKB-SubCell"/>
</dbReference>
<evidence type="ECO:0000313" key="8">
    <source>
        <dbReference type="Proteomes" id="UP000695562"/>
    </source>
</evidence>
<dbReference type="SUPFAM" id="SSF49899">
    <property type="entry name" value="Concanavalin A-like lectins/glucanases"/>
    <property type="match status" value="1"/>
</dbReference>
<dbReference type="PANTHER" id="PTHR11929">
    <property type="entry name" value="ALPHA- 1,3 -FUCOSYLTRANSFERASE"/>
    <property type="match status" value="1"/>
</dbReference>
<comment type="pathway">
    <text evidence="1">Protein modification; protein glycosylation.</text>
</comment>
<name>A0A8J4V5N8_9MYCE</name>
<dbReference type="Gene3D" id="3.40.50.11660">
    <property type="entry name" value="Glycosyl transferase family 10, C-terminal domain"/>
    <property type="match status" value="1"/>
</dbReference>
<comment type="similarity">
    <text evidence="2 5">Belongs to the glycosyltransferase 10 family.</text>
</comment>
<dbReference type="InterPro" id="IPR038577">
    <property type="entry name" value="GT10-like_C_sf"/>
</dbReference>
<dbReference type="AlphaFoldDB" id="A0A8J4V5N8"/>
<evidence type="ECO:0000259" key="6">
    <source>
        <dbReference type="Pfam" id="PF00852"/>
    </source>
</evidence>
<feature type="transmembrane region" description="Helical" evidence="5">
    <location>
        <begin position="7"/>
        <end position="24"/>
    </location>
</feature>
<evidence type="ECO:0000256" key="3">
    <source>
        <dbReference type="ARBA" id="ARBA00022676"/>
    </source>
</evidence>
<feature type="domain" description="Fucosyltransferase C-terminal" evidence="6">
    <location>
        <begin position="223"/>
        <end position="415"/>
    </location>
</feature>
<dbReference type="Proteomes" id="UP000695562">
    <property type="component" value="Unassembled WGS sequence"/>
</dbReference>
<dbReference type="EC" id="2.4.1.-" evidence="5"/>
<dbReference type="InterPro" id="IPR055270">
    <property type="entry name" value="Glyco_tran_10_C"/>
</dbReference>
<dbReference type="InterPro" id="IPR001503">
    <property type="entry name" value="Glyco_trans_10"/>
</dbReference>
<dbReference type="InterPro" id="IPR013320">
    <property type="entry name" value="ConA-like_dom_sf"/>
</dbReference>
<protein>
    <recommendedName>
        <fullName evidence="5">Fucosyltransferase</fullName>
        <ecNumber evidence="5">2.4.1.-</ecNumber>
    </recommendedName>
</protein>
<evidence type="ECO:0000256" key="1">
    <source>
        <dbReference type="ARBA" id="ARBA00004922"/>
    </source>
</evidence>
<dbReference type="PANTHER" id="PTHR11929:SF231">
    <property type="entry name" value="FUCOSYLTRANSFERASE"/>
    <property type="match status" value="1"/>
</dbReference>
<keyword evidence="8" id="KW-1185">Reference proteome</keyword>
<keyword evidence="4 5" id="KW-0808">Transferase</keyword>
<dbReference type="Pfam" id="PF00852">
    <property type="entry name" value="Glyco_transf_10"/>
    <property type="match status" value="1"/>
</dbReference>
<gene>
    <name evidence="7" type="ORF">CYY_003863</name>
</gene>
<dbReference type="OrthoDB" id="427096at2759"/>
<evidence type="ECO:0000256" key="5">
    <source>
        <dbReference type="RuleBase" id="RU003832"/>
    </source>
</evidence>